<feature type="domain" description="Methyltransferase" evidence="4">
    <location>
        <begin position="68"/>
        <end position="163"/>
    </location>
</feature>
<dbReference type="CDD" id="cd02440">
    <property type="entry name" value="AdoMet_MTases"/>
    <property type="match status" value="1"/>
</dbReference>
<dbReference type="Gene3D" id="3.40.50.150">
    <property type="entry name" value="Vaccinia Virus protein VP39"/>
    <property type="match status" value="1"/>
</dbReference>
<proteinExistence type="predicted"/>
<keyword evidence="3" id="KW-0949">S-adenosyl-L-methionine</keyword>
<evidence type="ECO:0000259" key="4">
    <source>
        <dbReference type="Pfam" id="PF13649"/>
    </source>
</evidence>
<dbReference type="PANTHER" id="PTHR43464">
    <property type="entry name" value="METHYLTRANSFERASE"/>
    <property type="match status" value="1"/>
</dbReference>
<keyword evidence="2" id="KW-0808">Transferase</keyword>
<reference evidence="5 6" key="1">
    <citation type="submission" date="2019-06" db="EMBL/GenBank/DDBJ databases">
        <title>Spirosoma utsteinense sp. nov. isolated from Antarctic ice-free soils.</title>
        <authorList>
            <person name="Tahon G."/>
        </authorList>
    </citation>
    <scope>NUCLEOTIDE SEQUENCE [LARGE SCALE GENOMIC DNA]</scope>
    <source>
        <strain evidence="5 6">LMG 31447</strain>
    </source>
</reference>
<accession>A0ABR6VZ57</accession>
<dbReference type="SUPFAM" id="SSF53335">
    <property type="entry name" value="S-adenosyl-L-methionine-dependent methyltransferases"/>
    <property type="match status" value="1"/>
</dbReference>
<dbReference type="RefSeq" id="WP_342355201.1">
    <property type="nucleotide sequence ID" value="NZ_VFIA01000001.1"/>
</dbReference>
<gene>
    <name evidence="5" type="ORF">FH603_28</name>
</gene>
<sequence length="275" mass="30864">MMNDERIHHSSFVIHHSPSSLINMAWYHDFFHGLPQDAWKAAQTDEQTHLDLELLVETLEFGPGDRLLDVFCGYGRHAVPLARMGARVTGVDISADYIASLHAEADKLPLTIMEGDFMQLSDELATGAPFDAAYCLGNSFSFFPQPAMLAFLTRIASLLKPGGRFLAHSEMIAESVLPDYQSRNWQPIGDDDQDPILFLVDNVYDPLESRIDSHLTYIRAGVTQTRLAQHYVFTLAELKRMYNDAGMRVVDCYGSIEGDSYTLGDEAVWILAEKE</sequence>
<dbReference type="PANTHER" id="PTHR43464:SF19">
    <property type="entry name" value="UBIQUINONE BIOSYNTHESIS O-METHYLTRANSFERASE, MITOCHONDRIAL"/>
    <property type="match status" value="1"/>
</dbReference>
<evidence type="ECO:0000313" key="6">
    <source>
        <dbReference type="Proteomes" id="UP000700732"/>
    </source>
</evidence>
<organism evidence="5 6">
    <name type="scientific">Spirosoma utsteinense</name>
    <dbReference type="NCBI Taxonomy" id="2585773"/>
    <lineage>
        <taxon>Bacteria</taxon>
        <taxon>Pseudomonadati</taxon>
        <taxon>Bacteroidota</taxon>
        <taxon>Cytophagia</taxon>
        <taxon>Cytophagales</taxon>
        <taxon>Cytophagaceae</taxon>
        <taxon>Spirosoma</taxon>
    </lineage>
</organism>
<evidence type="ECO:0000256" key="2">
    <source>
        <dbReference type="ARBA" id="ARBA00022679"/>
    </source>
</evidence>
<name>A0ABR6VZ57_9BACT</name>
<dbReference type="Proteomes" id="UP000700732">
    <property type="component" value="Unassembled WGS sequence"/>
</dbReference>
<keyword evidence="6" id="KW-1185">Reference proteome</keyword>
<dbReference type="Pfam" id="PF13649">
    <property type="entry name" value="Methyltransf_25"/>
    <property type="match status" value="1"/>
</dbReference>
<evidence type="ECO:0000313" key="5">
    <source>
        <dbReference type="EMBL" id="MBC3789548.1"/>
    </source>
</evidence>
<comment type="caution">
    <text evidence="5">The sequence shown here is derived from an EMBL/GenBank/DDBJ whole genome shotgun (WGS) entry which is preliminary data.</text>
</comment>
<dbReference type="InterPro" id="IPR041698">
    <property type="entry name" value="Methyltransf_25"/>
</dbReference>
<evidence type="ECO:0000256" key="3">
    <source>
        <dbReference type="ARBA" id="ARBA00022691"/>
    </source>
</evidence>
<keyword evidence="1" id="KW-0489">Methyltransferase</keyword>
<dbReference type="EMBL" id="VFIA01000001">
    <property type="protein sequence ID" value="MBC3789548.1"/>
    <property type="molecule type" value="Genomic_DNA"/>
</dbReference>
<dbReference type="InterPro" id="IPR029063">
    <property type="entry name" value="SAM-dependent_MTases_sf"/>
</dbReference>
<evidence type="ECO:0000256" key="1">
    <source>
        <dbReference type="ARBA" id="ARBA00022603"/>
    </source>
</evidence>
<protein>
    <submittedName>
        <fullName evidence="5">Cyclopropane fatty-acyl-phospholipid synthase-like methyltransferase</fullName>
    </submittedName>
</protein>